<protein>
    <submittedName>
        <fullName evidence="1">Uncharacterized protein</fullName>
    </submittedName>
</protein>
<evidence type="ECO:0000313" key="1">
    <source>
        <dbReference type="EMBL" id="STZ83014.1"/>
    </source>
</evidence>
<gene>
    <name evidence="1" type="ORF">NCTC10295_02350</name>
</gene>
<dbReference type="AlphaFoldDB" id="A0A378UTD6"/>
<reference evidence="1 2" key="1">
    <citation type="submission" date="2018-06" db="EMBL/GenBank/DDBJ databases">
        <authorList>
            <consortium name="Pathogen Informatics"/>
            <person name="Doyle S."/>
        </authorList>
    </citation>
    <scope>NUCLEOTIDE SEQUENCE [LARGE SCALE GENOMIC DNA]</scope>
    <source>
        <strain evidence="1 2">NCTC10295</strain>
    </source>
</reference>
<organism evidence="1 2">
    <name type="scientific">Bergeriella denitrificans</name>
    <name type="common">Neisseria denitrificans</name>
    <dbReference type="NCBI Taxonomy" id="494"/>
    <lineage>
        <taxon>Bacteria</taxon>
        <taxon>Pseudomonadati</taxon>
        <taxon>Pseudomonadota</taxon>
        <taxon>Betaproteobacteria</taxon>
        <taxon>Neisseriales</taxon>
        <taxon>Neisseriaceae</taxon>
        <taxon>Bergeriella</taxon>
    </lineage>
</organism>
<accession>A0A378UTD6</accession>
<dbReference type="Proteomes" id="UP000254651">
    <property type="component" value="Unassembled WGS sequence"/>
</dbReference>
<sequence length="99" mass="10728">MYAADCRLSLSKSRQDFQNGIQYDPSELQNLATISEAAFRKIGAAGKKMFEETRTPLESLKAQLETVNQVMTAGGVDAETAARKVKQLEAAFNASGLPC</sequence>
<proteinExistence type="predicted"/>
<keyword evidence="2" id="KW-1185">Reference proteome</keyword>
<name>A0A378UTD6_BERDE</name>
<dbReference type="EMBL" id="UGQS01000003">
    <property type="protein sequence ID" value="STZ83014.1"/>
    <property type="molecule type" value="Genomic_DNA"/>
</dbReference>
<evidence type="ECO:0000313" key="2">
    <source>
        <dbReference type="Proteomes" id="UP000254651"/>
    </source>
</evidence>